<feature type="region of interest" description="Disordered" evidence="1">
    <location>
        <begin position="23"/>
        <end position="66"/>
    </location>
</feature>
<sequence length="195" mass="20960">MSRPTRTLAAVAVVAALATTATTATACDGDGKADPTPTPTTSRAVTSTSPTPTTTPSPTSTKTPDEVGAEQAVVAFWAKLDEKASDPYTSLTDLSAVARDQARLQWQRNLTVRRGKGWKQIGSTIVRSPDASYSKKDVWDVSTCIDVTKVNIVDKDGKSVVAANRLPRVQSVYEVTKDNGKFYVTRDAQRKVRPC</sequence>
<gene>
    <name evidence="3" type="ORF">HEB94_006910</name>
</gene>
<evidence type="ECO:0000256" key="2">
    <source>
        <dbReference type="SAM" id="SignalP"/>
    </source>
</evidence>
<dbReference type="PROSITE" id="PS51257">
    <property type="entry name" value="PROKAR_LIPOPROTEIN"/>
    <property type="match status" value="1"/>
</dbReference>
<reference evidence="3" key="1">
    <citation type="submission" date="2020-10" db="EMBL/GenBank/DDBJ databases">
        <title>Sequencing the genomes of 1000 actinobacteria strains.</title>
        <authorList>
            <person name="Klenk H.-P."/>
        </authorList>
    </citation>
    <scope>NUCLEOTIDE SEQUENCE</scope>
    <source>
        <strain evidence="3">DSM 45354</strain>
    </source>
</reference>
<protein>
    <recommendedName>
        <fullName evidence="5">Lipoprotein</fullName>
    </recommendedName>
</protein>
<accession>A0A927N6V9</accession>
<comment type="caution">
    <text evidence="3">The sequence shown here is derived from an EMBL/GenBank/DDBJ whole genome shotgun (WGS) entry which is preliminary data.</text>
</comment>
<organism evidence="3 4">
    <name type="scientific">Actinopolymorpha pittospori</name>
    <dbReference type="NCBI Taxonomy" id="648752"/>
    <lineage>
        <taxon>Bacteria</taxon>
        <taxon>Bacillati</taxon>
        <taxon>Actinomycetota</taxon>
        <taxon>Actinomycetes</taxon>
        <taxon>Propionibacteriales</taxon>
        <taxon>Actinopolymorphaceae</taxon>
        <taxon>Actinopolymorpha</taxon>
    </lineage>
</organism>
<dbReference type="Proteomes" id="UP000638648">
    <property type="component" value="Unassembled WGS sequence"/>
</dbReference>
<feature type="chain" id="PRO_5037047120" description="Lipoprotein" evidence="2">
    <location>
        <begin position="27"/>
        <end position="195"/>
    </location>
</feature>
<dbReference type="AlphaFoldDB" id="A0A927N6V9"/>
<name>A0A927N6V9_9ACTN</name>
<dbReference type="RefSeq" id="WP_192753488.1">
    <property type="nucleotide sequence ID" value="NZ_BAABJL010000200.1"/>
</dbReference>
<evidence type="ECO:0000256" key="1">
    <source>
        <dbReference type="SAM" id="MobiDB-lite"/>
    </source>
</evidence>
<evidence type="ECO:0000313" key="4">
    <source>
        <dbReference type="Proteomes" id="UP000638648"/>
    </source>
</evidence>
<keyword evidence="4" id="KW-1185">Reference proteome</keyword>
<feature type="signal peptide" evidence="2">
    <location>
        <begin position="1"/>
        <end position="26"/>
    </location>
</feature>
<dbReference type="EMBL" id="JADBEM010000001">
    <property type="protein sequence ID" value="MBE1610062.1"/>
    <property type="molecule type" value="Genomic_DNA"/>
</dbReference>
<feature type="compositionally biased region" description="Low complexity" evidence="1">
    <location>
        <begin position="39"/>
        <end position="62"/>
    </location>
</feature>
<evidence type="ECO:0000313" key="3">
    <source>
        <dbReference type="EMBL" id="MBE1610062.1"/>
    </source>
</evidence>
<keyword evidence="2" id="KW-0732">Signal</keyword>
<evidence type="ECO:0008006" key="5">
    <source>
        <dbReference type="Google" id="ProtNLM"/>
    </source>
</evidence>
<proteinExistence type="predicted"/>